<organism evidence="2 3">
    <name type="scientific">Kipferlia bialata</name>
    <dbReference type="NCBI Taxonomy" id="797122"/>
    <lineage>
        <taxon>Eukaryota</taxon>
        <taxon>Metamonada</taxon>
        <taxon>Carpediemonas-like organisms</taxon>
        <taxon>Kipferlia</taxon>
    </lineage>
</organism>
<dbReference type="AlphaFoldDB" id="A0A9K3GL68"/>
<dbReference type="EMBL" id="BDIP01002937">
    <property type="protein sequence ID" value="GIQ87043.1"/>
    <property type="molecule type" value="Genomic_DNA"/>
</dbReference>
<protein>
    <submittedName>
        <fullName evidence="2">Uncharacterized protein</fullName>
    </submittedName>
</protein>
<evidence type="ECO:0000256" key="1">
    <source>
        <dbReference type="SAM" id="MobiDB-lite"/>
    </source>
</evidence>
<keyword evidence="3" id="KW-1185">Reference proteome</keyword>
<dbReference type="Proteomes" id="UP000265618">
    <property type="component" value="Unassembled WGS sequence"/>
</dbReference>
<accession>A0A9K3GL68</accession>
<evidence type="ECO:0000313" key="2">
    <source>
        <dbReference type="EMBL" id="GIQ87043.1"/>
    </source>
</evidence>
<comment type="caution">
    <text evidence="2">The sequence shown here is derived from an EMBL/GenBank/DDBJ whole genome shotgun (WGS) entry which is preliminary data.</text>
</comment>
<sequence>MERVFQLTFRFDGLSLASHRRTPSRSPGGGHRLKVSLNTGESAYTEHFARGNTPDPLCFTCRDEPEYFYLTVYRGHHLCASGSHRLPLTPLLTRDGWVSQTQDEDLTVTLTHANTPGPGFNAAKEPCECTIHYTSVPDFMDVGVGVDMKGAAEETLKGVEGGEGEREQDAAGIARPQEEYD</sequence>
<proteinExistence type="predicted"/>
<gene>
    <name evidence="2" type="ORF">KIPB_009005</name>
</gene>
<reference evidence="2 3" key="1">
    <citation type="journal article" date="2018" name="PLoS ONE">
        <title>The draft genome of Kipferlia bialata reveals reductive genome evolution in fornicate parasites.</title>
        <authorList>
            <person name="Tanifuji G."/>
            <person name="Takabayashi S."/>
            <person name="Kume K."/>
            <person name="Takagi M."/>
            <person name="Nakayama T."/>
            <person name="Kamikawa R."/>
            <person name="Inagaki Y."/>
            <person name="Hashimoto T."/>
        </authorList>
    </citation>
    <scope>NUCLEOTIDE SEQUENCE [LARGE SCALE GENOMIC DNA]</scope>
    <source>
        <strain evidence="2">NY0173</strain>
    </source>
</reference>
<feature type="region of interest" description="Disordered" evidence="1">
    <location>
        <begin position="156"/>
        <end position="181"/>
    </location>
</feature>
<evidence type="ECO:0000313" key="3">
    <source>
        <dbReference type="Proteomes" id="UP000265618"/>
    </source>
</evidence>
<name>A0A9K3GL68_9EUKA</name>